<sequence>MHHDDSETDDSDLESSMVTWLNLSSSVPTSSTSSTDSNLYEAFTKAIRFLKNARLADIAANVEDLHRKILEASNTINIYLDGIITGRPDALEQAQLFAFLVSPCFLVLIFAQRRIFHSLAVKALAPGTMASTVVCWVDGLIAKLGGVTVILACGASADRTVHGAMKTQLEDDGLRAAAQLPEKWNMVPAVITSANASPAAKRLAIQLTFAVYIIGPRLQKYNPWNDDQNTPGATDISKILDQYVLTNSDTDSMYTTQKHISHIRLSFAMIISLYAVSNSELHRNQPTSPFQPRTLSGLLDMIQTVLASNVVQEDESLAHITPHEPLDKAQVLLLQWGNTLPWCWETWNDYRVAKTECITQLTATWLYHLQVSDVASYQAIPNAYNVLEKNPASADLAIVQILHHSMTVLLASGQAASLQKMFFVVLFNSCCAANHLLRHELVHARTLRRAESSVKYLLGLFVLLVLEAGLNRRPDSVNSTILESLTLVDDRTFTEALTQVCEDKKIRFVERMDEMILRTRRYLIHSVEPGNNLSNTEAEELRLVLYFVIRIWHNAEGQKRIQRQPILNLLSSLINRLSKKDIEPLSLTYLRDAAVTAFSVLDTDSTAPIKNPKQDDIWKFALDSGSSNLSLTGSFAHHIMATGSLLDPLNCVEAWDHLRDALTLILRCNFVEDQKPVALLVSLGICGALIRLLDSDSLTVQFVLNSPWTMSFCVELRRILRNQGGTENDYCRLLISQLAPVGDILLDAIHSKVNHGEATSVKERIPNLKSRLVYHGRYPHYNLVLVHNTSE</sequence>
<protein>
    <submittedName>
        <fullName evidence="1">Uncharacterized protein</fullName>
    </submittedName>
</protein>
<accession>A0A9P5U6K5</accession>
<name>A0A9P5U6K5_9AGAR</name>
<dbReference type="Proteomes" id="UP000772434">
    <property type="component" value="Unassembled WGS sequence"/>
</dbReference>
<comment type="caution">
    <text evidence="1">The sequence shown here is derived from an EMBL/GenBank/DDBJ whole genome shotgun (WGS) entry which is preliminary data.</text>
</comment>
<proteinExistence type="predicted"/>
<keyword evidence="2" id="KW-1185">Reference proteome</keyword>
<gene>
    <name evidence="1" type="ORF">BDP27DRAFT_849203</name>
</gene>
<organism evidence="1 2">
    <name type="scientific">Rhodocollybia butyracea</name>
    <dbReference type="NCBI Taxonomy" id="206335"/>
    <lineage>
        <taxon>Eukaryota</taxon>
        <taxon>Fungi</taxon>
        <taxon>Dikarya</taxon>
        <taxon>Basidiomycota</taxon>
        <taxon>Agaricomycotina</taxon>
        <taxon>Agaricomycetes</taxon>
        <taxon>Agaricomycetidae</taxon>
        <taxon>Agaricales</taxon>
        <taxon>Marasmiineae</taxon>
        <taxon>Omphalotaceae</taxon>
        <taxon>Rhodocollybia</taxon>
    </lineage>
</organism>
<evidence type="ECO:0000313" key="2">
    <source>
        <dbReference type="Proteomes" id="UP000772434"/>
    </source>
</evidence>
<dbReference type="EMBL" id="JADNRY010000065">
    <property type="protein sequence ID" value="KAF9068086.1"/>
    <property type="molecule type" value="Genomic_DNA"/>
</dbReference>
<reference evidence="1" key="1">
    <citation type="submission" date="2020-11" db="EMBL/GenBank/DDBJ databases">
        <authorList>
            <consortium name="DOE Joint Genome Institute"/>
            <person name="Ahrendt S."/>
            <person name="Riley R."/>
            <person name="Andreopoulos W."/>
            <person name="Labutti K."/>
            <person name="Pangilinan J."/>
            <person name="Ruiz-Duenas F.J."/>
            <person name="Barrasa J.M."/>
            <person name="Sanchez-Garcia M."/>
            <person name="Camarero S."/>
            <person name="Miyauchi S."/>
            <person name="Serrano A."/>
            <person name="Linde D."/>
            <person name="Babiker R."/>
            <person name="Drula E."/>
            <person name="Ayuso-Fernandez I."/>
            <person name="Pacheco R."/>
            <person name="Padilla G."/>
            <person name="Ferreira P."/>
            <person name="Barriuso J."/>
            <person name="Kellner H."/>
            <person name="Castanera R."/>
            <person name="Alfaro M."/>
            <person name="Ramirez L."/>
            <person name="Pisabarro A.G."/>
            <person name="Kuo A."/>
            <person name="Tritt A."/>
            <person name="Lipzen A."/>
            <person name="He G."/>
            <person name="Yan M."/>
            <person name="Ng V."/>
            <person name="Cullen D."/>
            <person name="Martin F."/>
            <person name="Rosso M.-N."/>
            <person name="Henrissat B."/>
            <person name="Hibbett D."/>
            <person name="Martinez A.T."/>
            <person name="Grigoriev I.V."/>
        </authorList>
    </citation>
    <scope>NUCLEOTIDE SEQUENCE</scope>
    <source>
        <strain evidence="1">AH 40177</strain>
    </source>
</reference>
<dbReference type="OrthoDB" id="3233180at2759"/>
<dbReference type="AlphaFoldDB" id="A0A9P5U6K5"/>
<evidence type="ECO:0000313" key="1">
    <source>
        <dbReference type="EMBL" id="KAF9068086.1"/>
    </source>
</evidence>